<feature type="region of interest" description="Disordered" evidence="1">
    <location>
        <begin position="61"/>
        <end position="117"/>
    </location>
</feature>
<evidence type="ECO:0000256" key="1">
    <source>
        <dbReference type="SAM" id="MobiDB-lite"/>
    </source>
</evidence>
<dbReference type="VEuPathDB" id="TrichDB:TVAGG3_0862450"/>
<sequence>MEVFSNIYVIGDRTPLPGPADYTVSRAFTDKKGISISPRYSFSTSRPDPYLVNLKSTLGDGPKVTISPRYRDLRRDDVPGPNYTPPPFGQVTGIRFPRAKSPRAPRNPNPSPQDYRPIYETDVGIRKNVMATIGTARRPSIFNGDPSTPSAGNYNPRFKYIYNDSPRISIGHKYKERKKDRTGEYVAPRTTLSARRCDFGRGSGRVPIMH</sequence>
<dbReference type="RefSeq" id="XP_001324578.1">
    <property type="nucleotide sequence ID" value="XM_001324543.1"/>
</dbReference>
<dbReference type="AlphaFoldDB" id="A2E4P5"/>
<keyword evidence="3" id="KW-1185">Reference proteome</keyword>
<organism evidence="2 3">
    <name type="scientific">Trichomonas vaginalis (strain ATCC PRA-98 / G3)</name>
    <dbReference type="NCBI Taxonomy" id="412133"/>
    <lineage>
        <taxon>Eukaryota</taxon>
        <taxon>Metamonada</taxon>
        <taxon>Parabasalia</taxon>
        <taxon>Trichomonadida</taxon>
        <taxon>Trichomonadidae</taxon>
        <taxon>Trichomonas</taxon>
    </lineage>
</organism>
<proteinExistence type="predicted"/>
<evidence type="ECO:0000313" key="3">
    <source>
        <dbReference type="Proteomes" id="UP000001542"/>
    </source>
</evidence>
<reference evidence="2" key="1">
    <citation type="submission" date="2006-10" db="EMBL/GenBank/DDBJ databases">
        <authorList>
            <person name="Amadeo P."/>
            <person name="Zhao Q."/>
            <person name="Wortman J."/>
            <person name="Fraser-Liggett C."/>
            <person name="Carlton J."/>
        </authorList>
    </citation>
    <scope>NUCLEOTIDE SEQUENCE</scope>
    <source>
        <strain evidence="2">G3</strain>
    </source>
</reference>
<evidence type="ECO:0000313" key="2">
    <source>
        <dbReference type="EMBL" id="EAY12355.1"/>
    </source>
</evidence>
<dbReference type="VEuPathDB" id="TrichDB:TVAG_245870"/>
<protein>
    <submittedName>
        <fullName evidence="2">Uncharacterized protein</fullName>
    </submittedName>
</protein>
<gene>
    <name evidence="2" type="ORF">TVAG_245870</name>
</gene>
<accession>A2E4P5</accession>
<reference evidence="2" key="2">
    <citation type="journal article" date="2007" name="Science">
        <title>Draft genome sequence of the sexually transmitted pathogen Trichomonas vaginalis.</title>
        <authorList>
            <person name="Carlton J.M."/>
            <person name="Hirt R.P."/>
            <person name="Silva J.C."/>
            <person name="Delcher A.L."/>
            <person name="Schatz M."/>
            <person name="Zhao Q."/>
            <person name="Wortman J.R."/>
            <person name="Bidwell S.L."/>
            <person name="Alsmark U.C.M."/>
            <person name="Besteiro S."/>
            <person name="Sicheritz-Ponten T."/>
            <person name="Noel C.J."/>
            <person name="Dacks J.B."/>
            <person name="Foster P.G."/>
            <person name="Simillion C."/>
            <person name="Van de Peer Y."/>
            <person name="Miranda-Saavedra D."/>
            <person name="Barton G.J."/>
            <person name="Westrop G.D."/>
            <person name="Mueller S."/>
            <person name="Dessi D."/>
            <person name="Fiori P.L."/>
            <person name="Ren Q."/>
            <person name="Paulsen I."/>
            <person name="Zhang H."/>
            <person name="Bastida-Corcuera F.D."/>
            <person name="Simoes-Barbosa A."/>
            <person name="Brown M.T."/>
            <person name="Hayes R.D."/>
            <person name="Mukherjee M."/>
            <person name="Okumura C.Y."/>
            <person name="Schneider R."/>
            <person name="Smith A.J."/>
            <person name="Vanacova S."/>
            <person name="Villalvazo M."/>
            <person name="Haas B.J."/>
            <person name="Pertea M."/>
            <person name="Feldblyum T.V."/>
            <person name="Utterback T.R."/>
            <person name="Shu C.L."/>
            <person name="Osoegawa K."/>
            <person name="de Jong P.J."/>
            <person name="Hrdy I."/>
            <person name="Horvathova L."/>
            <person name="Zubacova Z."/>
            <person name="Dolezal P."/>
            <person name="Malik S.B."/>
            <person name="Logsdon J.M. Jr."/>
            <person name="Henze K."/>
            <person name="Gupta A."/>
            <person name="Wang C.C."/>
            <person name="Dunne R.L."/>
            <person name="Upcroft J.A."/>
            <person name="Upcroft P."/>
            <person name="White O."/>
            <person name="Salzberg S.L."/>
            <person name="Tang P."/>
            <person name="Chiu C.-H."/>
            <person name="Lee Y.-S."/>
            <person name="Embley T.M."/>
            <person name="Coombs G.H."/>
            <person name="Mottram J.C."/>
            <person name="Tachezy J."/>
            <person name="Fraser-Liggett C.M."/>
            <person name="Johnson P.J."/>
        </authorList>
    </citation>
    <scope>NUCLEOTIDE SEQUENCE [LARGE SCALE GENOMIC DNA]</scope>
    <source>
        <strain evidence="2">G3</strain>
    </source>
</reference>
<dbReference type="OrthoDB" id="10542310at2759"/>
<name>A2E4P5_TRIV3</name>
<dbReference type="KEGG" id="tva:4770320"/>
<dbReference type="InParanoid" id="A2E4P5"/>
<feature type="compositionally biased region" description="Basic and acidic residues" evidence="1">
    <location>
        <begin position="69"/>
        <end position="78"/>
    </location>
</feature>
<dbReference type="Proteomes" id="UP000001542">
    <property type="component" value="Unassembled WGS sequence"/>
</dbReference>
<dbReference type="EMBL" id="DS113303">
    <property type="protein sequence ID" value="EAY12355.1"/>
    <property type="molecule type" value="Genomic_DNA"/>
</dbReference>